<dbReference type="Pfam" id="PF03721">
    <property type="entry name" value="UDPG_MGDP_dh_N"/>
    <property type="match status" value="1"/>
</dbReference>
<gene>
    <name evidence="3" type="ORF">OKA104_LOCUS52104</name>
</gene>
<dbReference type="AlphaFoldDB" id="A0A820Q1Y4"/>
<comment type="caution">
    <text evidence="3">The sequence shown here is derived from an EMBL/GenBank/DDBJ whole genome shotgun (WGS) entry which is preliminary data.</text>
</comment>
<dbReference type="InterPro" id="IPR028356">
    <property type="entry name" value="UDPglc_DH_euk"/>
</dbReference>
<dbReference type="SUPFAM" id="SSF51735">
    <property type="entry name" value="NAD(P)-binding Rossmann-fold domains"/>
    <property type="match status" value="1"/>
</dbReference>
<dbReference type="GO" id="GO:0006024">
    <property type="term" value="P:glycosaminoglycan biosynthetic process"/>
    <property type="evidence" value="ECO:0007669"/>
    <property type="project" value="TreeGrafter"/>
</dbReference>
<evidence type="ECO:0000259" key="2">
    <source>
        <dbReference type="Pfam" id="PF03721"/>
    </source>
</evidence>
<dbReference type="GO" id="GO:0051287">
    <property type="term" value="F:NAD binding"/>
    <property type="evidence" value="ECO:0007669"/>
    <property type="project" value="InterPro"/>
</dbReference>
<name>A0A820Q1Y4_9BILA</name>
<protein>
    <recommendedName>
        <fullName evidence="2">UDP-glucose/GDP-mannose dehydrogenase N-terminal domain-containing protein</fullName>
    </recommendedName>
</protein>
<dbReference type="GO" id="GO:0005634">
    <property type="term" value="C:nucleus"/>
    <property type="evidence" value="ECO:0007669"/>
    <property type="project" value="TreeGrafter"/>
</dbReference>
<evidence type="ECO:0000313" key="4">
    <source>
        <dbReference type="Proteomes" id="UP000663881"/>
    </source>
</evidence>
<dbReference type="Proteomes" id="UP000663881">
    <property type="component" value="Unassembled WGS sequence"/>
</dbReference>
<dbReference type="InterPro" id="IPR036291">
    <property type="entry name" value="NAD(P)-bd_dom_sf"/>
</dbReference>
<evidence type="ECO:0000256" key="1">
    <source>
        <dbReference type="ARBA" id="ARBA00047473"/>
    </source>
</evidence>
<dbReference type="InterPro" id="IPR001732">
    <property type="entry name" value="UDP-Glc/GDP-Man_DH_N"/>
</dbReference>
<sequence length="83" mass="8808">STSKISMSTSHSDILPSHITHDISNIRLNKPQLRICCIGAGYVGGPTCAIIASKCPNIQVTVVDISSERIAGWNSDALPIFEG</sequence>
<feature type="non-terminal residue" evidence="3">
    <location>
        <position position="1"/>
    </location>
</feature>
<accession>A0A820Q1Y4</accession>
<comment type="catalytic activity">
    <reaction evidence="1">
        <text>UDP-alpha-D-glucose + 2 NAD(+) + H2O = UDP-alpha-D-glucuronate + 2 NADH + 3 H(+)</text>
        <dbReference type="Rhea" id="RHEA:23596"/>
        <dbReference type="ChEBI" id="CHEBI:15377"/>
        <dbReference type="ChEBI" id="CHEBI:15378"/>
        <dbReference type="ChEBI" id="CHEBI:57540"/>
        <dbReference type="ChEBI" id="CHEBI:57945"/>
        <dbReference type="ChEBI" id="CHEBI:58052"/>
        <dbReference type="ChEBI" id="CHEBI:58885"/>
        <dbReference type="EC" id="1.1.1.22"/>
    </reaction>
</comment>
<dbReference type="Gene3D" id="3.40.50.720">
    <property type="entry name" value="NAD(P)-binding Rossmann-like Domain"/>
    <property type="match status" value="1"/>
</dbReference>
<evidence type="ECO:0000313" key="3">
    <source>
        <dbReference type="EMBL" id="CAF4413768.1"/>
    </source>
</evidence>
<dbReference type="PANTHER" id="PTHR11374:SF3">
    <property type="entry name" value="UDP-GLUCOSE 6-DEHYDROGENASE"/>
    <property type="match status" value="1"/>
</dbReference>
<feature type="domain" description="UDP-glucose/GDP-mannose dehydrogenase N-terminal" evidence="2">
    <location>
        <begin position="34"/>
        <end position="82"/>
    </location>
</feature>
<proteinExistence type="predicted"/>
<dbReference type="GO" id="GO:0003979">
    <property type="term" value="F:UDP-glucose 6-dehydrogenase activity"/>
    <property type="evidence" value="ECO:0007669"/>
    <property type="project" value="UniProtKB-EC"/>
</dbReference>
<dbReference type="PANTHER" id="PTHR11374">
    <property type="entry name" value="UDP-GLUCOSE DEHYDROGENASE/UDP-MANNAC DEHYDROGENASE"/>
    <property type="match status" value="1"/>
</dbReference>
<dbReference type="EMBL" id="CAJOAY010029611">
    <property type="protein sequence ID" value="CAF4413768.1"/>
    <property type="molecule type" value="Genomic_DNA"/>
</dbReference>
<organism evidence="3 4">
    <name type="scientific">Adineta steineri</name>
    <dbReference type="NCBI Taxonomy" id="433720"/>
    <lineage>
        <taxon>Eukaryota</taxon>
        <taxon>Metazoa</taxon>
        <taxon>Spiralia</taxon>
        <taxon>Gnathifera</taxon>
        <taxon>Rotifera</taxon>
        <taxon>Eurotatoria</taxon>
        <taxon>Bdelloidea</taxon>
        <taxon>Adinetida</taxon>
        <taxon>Adinetidae</taxon>
        <taxon>Adineta</taxon>
    </lineage>
</organism>
<reference evidence="3" key="1">
    <citation type="submission" date="2021-02" db="EMBL/GenBank/DDBJ databases">
        <authorList>
            <person name="Nowell W R."/>
        </authorList>
    </citation>
    <scope>NUCLEOTIDE SEQUENCE</scope>
</reference>